<reference evidence="6 8" key="1">
    <citation type="journal article" date="2017" name="Nature">
        <title>The sunflower genome provides insights into oil metabolism, flowering and Asterid evolution.</title>
        <authorList>
            <person name="Badouin H."/>
            <person name="Gouzy J."/>
            <person name="Grassa C.J."/>
            <person name="Murat F."/>
            <person name="Staton S.E."/>
            <person name="Cottret L."/>
            <person name="Lelandais-Briere C."/>
            <person name="Owens G.L."/>
            <person name="Carrere S."/>
            <person name="Mayjonade B."/>
            <person name="Legrand L."/>
            <person name="Gill N."/>
            <person name="Kane N.C."/>
            <person name="Bowers J.E."/>
            <person name="Hubner S."/>
            <person name="Bellec A."/>
            <person name="Berard A."/>
            <person name="Berges H."/>
            <person name="Blanchet N."/>
            <person name="Boniface M.C."/>
            <person name="Brunel D."/>
            <person name="Catrice O."/>
            <person name="Chaidir N."/>
            <person name="Claudel C."/>
            <person name="Donnadieu C."/>
            <person name="Faraut T."/>
            <person name="Fievet G."/>
            <person name="Helmstetter N."/>
            <person name="King M."/>
            <person name="Knapp S.J."/>
            <person name="Lai Z."/>
            <person name="Le Paslier M.C."/>
            <person name="Lippi Y."/>
            <person name="Lorenzon L."/>
            <person name="Mandel J.R."/>
            <person name="Marage G."/>
            <person name="Marchand G."/>
            <person name="Marquand E."/>
            <person name="Bret-Mestries E."/>
            <person name="Morien E."/>
            <person name="Nambeesan S."/>
            <person name="Nguyen T."/>
            <person name="Pegot-Espagnet P."/>
            <person name="Pouilly N."/>
            <person name="Raftis F."/>
            <person name="Sallet E."/>
            <person name="Schiex T."/>
            <person name="Thomas J."/>
            <person name="Vandecasteele C."/>
            <person name="Vares D."/>
            <person name="Vear F."/>
            <person name="Vautrin S."/>
            <person name="Crespi M."/>
            <person name="Mangin B."/>
            <person name="Burke J.M."/>
            <person name="Salse J."/>
            <person name="Munos S."/>
            <person name="Vincourt P."/>
            <person name="Rieseberg L.H."/>
            <person name="Langlade N.B."/>
        </authorList>
    </citation>
    <scope>NUCLEOTIDE SEQUENCE [LARGE SCALE GENOMIC DNA]</scope>
    <source>
        <strain evidence="8">cv. SF193</strain>
        <tissue evidence="6">Leaves</tissue>
    </source>
</reference>
<feature type="transmembrane region" description="Helical" evidence="5">
    <location>
        <begin position="124"/>
        <end position="143"/>
    </location>
</feature>
<evidence type="ECO:0000256" key="1">
    <source>
        <dbReference type="ARBA" id="ARBA00004141"/>
    </source>
</evidence>
<dbReference type="Gramene" id="mRNA:HanXRQr2_Chr15g0696481">
    <property type="protein sequence ID" value="mRNA:HanXRQr2_Chr15g0696481"/>
    <property type="gene ID" value="HanXRQr2_Chr15g0696481"/>
</dbReference>
<feature type="transmembrane region" description="Helical" evidence="5">
    <location>
        <begin position="95"/>
        <end position="118"/>
    </location>
</feature>
<proteinExistence type="inferred from homology"/>
<name>A0A251S8Q2_HELAN</name>
<evidence type="ECO:0000256" key="2">
    <source>
        <dbReference type="ARBA" id="ARBA00022692"/>
    </source>
</evidence>
<comment type="subcellular location">
    <subcellularLocation>
        <location evidence="1">Membrane</location>
        <topology evidence="1">Multi-pass membrane protein</topology>
    </subcellularLocation>
</comment>
<reference evidence="6" key="3">
    <citation type="submission" date="2020-06" db="EMBL/GenBank/DDBJ databases">
        <title>Helianthus annuus Genome sequencing and assembly Release 2.</title>
        <authorList>
            <person name="Gouzy J."/>
            <person name="Langlade N."/>
            <person name="Munos S."/>
        </authorList>
    </citation>
    <scope>NUCLEOTIDE SEQUENCE</scope>
    <source>
        <tissue evidence="6">Leaves</tissue>
    </source>
</reference>
<dbReference type="EMBL" id="CM007904">
    <property type="protein sequence ID" value="OTF95229.1"/>
    <property type="molecule type" value="Genomic_DNA"/>
</dbReference>
<reference evidence="7" key="2">
    <citation type="submission" date="2017-02" db="EMBL/GenBank/DDBJ databases">
        <title>Sunflower complete genome.</title>
        <authorList>
            <person name="Langlade N."/>
            <person name="Munos S."/>
        </authorList>
    </citation>
    <scope>NUCLEOTIDE SEQUENCE [LARGE SCALE GENOMIC DNA]</scope>
    <source>
        <tissue evidence="7">Leaves</tissue>
    </source>
</reference>
<dbReference type="OMA" id="CCAYIVY"/>
<dbReference type="InParanoid" id="A0A251S8Q2"/>
<keyword evidence="8" id="KW-1185">Reference proteome</keyword>
<gene>
    <name evidence="7" type="ORF">HannXRQ_Chr15g0480821</name>
    <name evidence="6" type="ORF">HanXRQr2_Chr15g0696481</name>
</gene>
<feature type="transmembrane region" description="Helical" evidence="5">
    <location>
        <begin position="211"/>
        <end position="236"/>
    </location>
</feature>
<evidence type="ECO:0000256" key="3">
    <source>
        <dbReference type="ARBA" id="ARBA00022989"/>
    </source>
</evidence>
<comment type="similarity">
    <text evidence="5">Belongs to the BI1 family.</text>
</comment>
<feature type="transmembrane region" description="Helical" evidence="5">
    <location>
        <begin position="33"/>
        <end position="55"/>
    </location>
</feature>
<evidence type="ECO:0000313" key="7">
    <source>
        <dbReference type="EMBL" id="OTF95229.1"/>
    </source>
</evidence>
<dbReference type="PANTHER" id="PTHR23291:SF126">
    <property type="entry name" value="BI1-LIKE PROTEIN"/>
    <property type="match status" value="1"/>
</dbReference>
<evidence type="ECO:0000313" key="8">
    <source>
        <dbReference type="Proteomes" id="UP000215914"/>
    </source>
</evidence>
<dbReference type="InterPro" id="IPR006214">
    <property type="entry name" value="Bax_inhibitor_1-related"/>
</dbReference>
<dbReference type="GO" id="GO:0005262">
    <property type="term" value="F:calcium channel activity"/>
    <property type="evidence" value="ECO:0000318"/>
    <property type="project" value="GO_Central"/>
</dbReference>
<dbReference type="Pfam" id="PF01027">
    <property type="entry name" value="Bax1-I"/>
    <property type="match status" value="1"/>
</dbReference>
<dbReference type="GO" id="GO:0030968">
    <property type="term" value="P:endoplasmic reticulum unfolded protein response"/>
    <property type="evidence" value="ECO:0000318"/>
    <property type="project" value="GO_Central"/>
</dbReference>
<feature type="transmembrane region" description="Helical" evidence="5">
    <location>
        <begin position="155"/>
        <end position="173"/>
    </location>
</feature>
<keyword evidence="2 5" id="KW-0812">Transmembrane</keyword>
<feature type="transmembrane region" description="Helical" evidence="5">
    <location>
        <begin position="67"/>
        <end position="88"/>
    </location>
</feature>
<dbReference type="EMBL" id="MNCJ02000330">
    <property type="protein sequence ID" value="KAF5764822.1"/>
    <property type="molecule type" value="Genomic_DNA"/>
</dbReference>
<keyword evidence="4 5" id="KW-0472">Membrane</keyword>
<dbReference type="PANTHER" id="PTHR23291">
    <property type="entry name" value="BAX INHIBITOR-RELATED"/>
    <property type="match status" value="1"/>
</dbReference>
<evidence type="ECO:0000313" key="6">
    <source>
        <dbReference type="EMBL" id="KAF5764822.1"/>
    </source>
</evidence>
<dbReference type="Proteomes" id="UP000215914">
    <property type="component" value="Chromosome 15"/>
</dbReference>
<keyword evidence="3 5" id="KW-1133">Transmembrane helix</keyword>
<organism evidence="7 8">
    <name type="scientific">Helianthus annuus</name>
    <name type="common">Common sunflower</name>
    <dbReference type="NCBI Taxonomy" id="4232"/>
    <lineage>
        <taxon>Eukaryota</taxon>
        <taxon>Viridiplantae</taxon>
        <taxon>Streptophyta</taxon>
        <taxon>Embryophyta</taxon>
        <taxon>Tracheophyta</taxon>
        <taxon>Spermatophyta</taxon>
        <taxon>Magnoliopsida</taxon>
        <taxon>eudicotyledons</taxon>
        <taxon>Gunneridae</taxon>
        <taxon>Pentapetalae</taxon>
        <taxon>asterids</taxon>
        <taxon>campanulids</taxon>
        <taxon>Asterales</taxon>
        <taxon>Asteraceae</taxon>
        <taxon>Asteroideae</taxon>
        <taxon>Heliantheae alliance</taxon>
        <taxon>Heliantheae</taxon>
        <taxon>Helianthus</taxon>
    </lineage>
</organism>
<feature type="transmembrane region" description="Helical" evidence="5">
    <location>
        <begin position="179"/>
        <end position="199"/>
    </location>
</feature>
<accession>A0A251S8Q2</accession>
<evidence type="ECO:0000256" key="4">
    <source>
        <dbReference type="ARBA" id="ARBA00023136"/>
    </source>
</evidence>
<protein>
    <submittedName>
        <fullName evidence="7">Putative bax inhibitor 1-related protein</fullName>
    </submittedName>
</protein>
<sequence>MGKNKEHHDIETGKNYPNQMEDPQLRWGFIRKVYSILTLQLLLTVAIASIVVVTPRINQFFHTRAGLITYIIIAVCTMIIALLMSLFMNRHPLNMIMLGLFTVAFSIMVGVSCVFSKGKIILEASLLTTILAVSLTLFTFWAAKRGYDFNFLGPFLFCALILIIVFSLIQIFFPMGSLVRMIISFVVALIYCGFIIYDTDNLIKRCSYDEYVIAAAMLYIDMIQLFIAMLQILGIIDD</sequence>
<evidence type="ECO:0000256" key="5">
    <source>
        <dbReference type="RuleBase" id="RU004379"/>
    </source>
</evidence>
<dbReference type="GO" id="GO:0016020">
    <property type="term" value="C:membrane"/>
    <property type="evidence" value="ECO:0000318"/>
    <property type="project" value="GO_Central"/>
</dbReference>
<dbReference type="AlphaFoldDB" id="A0A251S8Q2"/>